<reference evidence="1 2" key="1">
    <citation type="submission" date="2020-08" db="EMBL/GenBank/DDBJ databases">
        <title>Genomic Encyclopedia of Type Strains, Phase IV (KMG-V): Genome sequencing to study the core and pangenomes of soil and plant-associated prokaryotes.</title>
        <authorList>
            <person name="Whitman W."/>
        </authorList>
    </citation>
    <scope>NUCLEOTIDE SEQUENCE [LARGE SCALE GENOMIC DNA]</scope>
    <source>
        <strain evidence="1 2">JPY158</strain>
    </source>
</reference>
<sequence>MNLVGLRVARTVSGDRGPESALDVSNENTDRPRFAEVPERLIGLHDRPEADVSDPLAQTTFSAFNEQGTSDDEVRFDSCCHSLINLLLLAKISLARDMEKEIEAMNIGA</sequence>
<comment type="caution">
    <text evidence="1">The sequence shown here is derived from an EMBL/GenBank/DDBJ whole genome shotgun (WGS) entry which is preliminary data.</text>
</comment>
<protein>
    <submittedName>
        <fullName evidence="1">Uncharacterized protein</fullName>
    </submittedName>
</protein>
<name>A0A6I1PU65_PARAM</name>
<dbReference type="EMBL" id="JACHDD010000006">
    <property type="protein sequence ID" value="MBB5426003.1"/>
    <property type="molecule type" value="Genomic_DNA"/>
</dbReference>
<dbReference type="RefSeq" id="WP_152852256.1">
    <property type="nucleotide sequence ID" value="NZ_JACHDD010000006.1"/>
</dbReference>
<dbReference type="AlphaFoldDB" id="A0A6I1PU65"/>
<gene>
    <name evidence="1" type="ORF">HDG40_004176</name>
</gene>
<evidence type="ECO:0000313" key="1">
    <source>
        <dbReference type="EMBL" id="MBB5426003.1"/>
    </source>
</evidence>
<dbReference type="Proteomes" id="UP000592780">
    <property type="component" value="Unassembled WGS sequence"/>
</dbReference>
<accession>A0A6I1PU65</accession>
<evidence type="ECO:0000313" key="2">
    <source>
        <dbReference type="Proteomes" id="UP000592780"/>
    </source>
</evidence>
<organism evidence="1 2">
    <name type="scientific">Paraburkholderia atlantica</name>
    <dbReference type="NCBI Taxonomy" id="2654982"/>
    <lineage>
        <taxon>Bacteria</taxon>
        <taxon>Pseudomonadati</taxon>
        <taxon>Pseudomonadota</taxon>
        <taxon>Betaproteobacteria</taxon>
        <taxon>Burkholderiales</taxon>
        <taxon>Burkholderiaceae</taxon>
        <taxon>Paraburkholderia</taxon>
    </lineage>
</organism>
<keyword evidence="2" id="KW-1185">Reference proteome</keyword>
<proteinExistence type="predicted"/>